<dbReference type="GO" id="GO:0003684">
    <property type="term" value="F:damaged DNA binding"/>
    <property type="evidence" value="ECO:0007669"/>
    <property type="project" value="TreeGrafter"/>
</dbReference>
<reference evidence="2 3" key="1">
    <citation type="submission" date="2014-04" db="EMBL/GenBank/DDBJ databases">
        <authorList>
            <consortium name="DOE Joint Genome Institute"/>
            <person name="Kuo A."/>
            <person name="Kohler A."/>
            <person name="Nagy L.G."/>
            <person name="Floudas D."/>
            <person name="Copeland A."/>
            <person name="Barry K.W."/>
            <person name="Cichocki N."/>
            <person name="Veneault-Fourrey C."/>
            <person name="LaButti K."/>
            <person name="Lindquist E.A."/>
            <person name="Lipzen A."/>
            <person name="Lundell T."/>
            <person name="Morin E."/>
            <person name="Murat C."/>
            <person name="Sun H."/>
            <person name="Tunlid A."/>
            <person name="Henrissat B."/>
            <person name="Grigoriev I.V."/>
            <person name="Hibbett D.S."/>
            <person name="Martin F."/>
            <person name="Nordberg H.P."/>
            <person name="Cantor M.N."/>
            <person name="Hua S.X."/>
        </authorList>
    </citation>
    <scope>NUCLEOTIDE SEQUENCE [LARGE SCALE GENOMIC DNA]</scope>
    <source>
        <strain evidence="2 3">Foug A</strain>
    </source>
</reference>
<dbReference type="GO" id="GO:0007095">
    <property type="term" value="P:mitotic G2 DNA damage checkpoint signaling"/>
    <property type="evidence" value="ECO:0007669"/>
    <property type="project" value="InterPro"/>
</dbReference>
<protein>
    <recommendedName>
        <fullName evidence="4">BRCT domain-containing protein</fullName>
    </recommendedName>
</protein>
<dbReference type="InterPro" id="IPR040227">
    <property type="entry name" value="Nibrin-rel"/>
</dbReference>
<feature type="region of interest" description="Disordered" evidence="1">
    <location>
        <begin position="452"/>
        <end position="471"/>
    </location>
</feature>
<dbReference type="Proteomes" id="UP000053989">
    <property type="component" value="Unassembled WGS sequence"/>
</dbReference>
<dbReference type="EMBL" id="KN822184">
    <property type="protein sequence ID" value="KIM53284.1"/>
    <property type="molecule type" value="Genomic_DNA"/>
</dbReference>
<dbReference type="GO" id="GO:0000724">
    <property type="term" value="P:double-strand break repair via homologous recombination"/>
    <property type="evidence" value="ECO:0007669"/>
    <property type="project" value="TreeGrafter"/>
</dbReference>
<keyword evidence="3" id="KW-1185">Reference proteome</keyword>
<dbReference type="AlphaFoldDB" id="A0A0C3DA65"/>
<accession>A0A0C3DA65</accession>
<feature type="region of interest" description="Disordered" evidence="1">
    <location>
        <begin position="275"/>
        <end position="400"/>
    </location>
</feature>
<dbReference type="HOGENOM" id="CLU_007603_0_0_1"/>
<evidence type="ECO:0008006" key="4">
    <source>
        <dbReference type="Google" id="ProtNLM"/>
    </source>
</evidence>
<evidence type="ECO:0000313" key="2">
    <source>
        <dbReference type="EMBL" id="KIM53284.1"/>
    </source>
</evidence>
<feature type="region of interest" description="Disordered" evidence="1">
    <location>
        <begin position="480"/>
        <end position="551"/>
    </location>
</feature>
<organism evidence="2 3">
    <name type="scientific">Scleroderma citrinum Foug A</name>
    <dbReference type="NCBI Taxonomy" id="1036808"/>
    <lineage>
        <taxon>Eukaryota</taxon>
        <taxon>Fungi</taxon>
        <taxon>Dikarya</taxon>
        <taxon>Basidiomycota</taxon>
        <taxon>Agaricomycotina</taxon>
        <taxon>Agaricomycetes</taxon>
        <taxon>Agaricomycetidae</taxon>
        <taxon>Boletales</taxon>
        <taxon>Sclerodermatineae</taxon>
        <taxon>Sclerodermataceae</taxon>
        <taxon>Scleroderma</taxon>
    </lineage>
</organism>
<gene>
    <name evidence="2" type="ORF">SCLCIDRAFT_1222919</name>
</gene>
<dbReference type="OrthoDB" id="552194at2759"/>
<dbReference type="PANTHER" id="PTHR12162">
    <property type="entry name" value="NIBRIN-RELATED"/>
    <property type="match status" value="1"/>
</dbReference>
<feature type="compositionally biased region" description="Polar residues" evidence="1">
    <location>
        <begin position="457"/>
        <end position="469"/>
    </location>
</feature>
<proteinExistence type="predicted"/>
<sequence>MSIDRAGDPLIVNPSSSFQLESGDKVNIVAGITIEVEWKCLVCFLPPARSLPSISRENCALMGITLLMTSHPLLTHHITSKYEFTPSLATSLLSAVQLVKAEWLQEYIRLGSTSGEGNPFKLTALEQTFVPPPENKYRPTFSPALPSLLRSFKFWEPSEERLNFLKSYRFVLLANKDGELDNDTRELALRGGAEYDGFCMTSGHSKWRQMLAKAKRKKEEVGINMVIISNERVIASTVGVEKWEEMVADAETVSVPVIDVKTLLNAVIGIDTSVIHRSPPPRARDSSPLPDFVPNTHPDEPSLPANPVPPKETKNVNNDAMSLLPDGPKDAVWKPPSPSTSAPPPRKKLIRRPKPLSDAGDQGQSDASSRPPDNLASTVPPAPLAARPKLKRRAATPVAPSVVDSVLAKNETTQEPPHKKFKALFDASDPNKIAIDAPDSVTVAYDTLGTSAGAAQDTGSATQSGSSLARGTALRSLDVVAEEEESVRPESLLRESTPPPNQRAADQTVRQTTTTASQEPRDPNVADGVREGQVGDAEGQRMPKVKKTGGDKLLDTDQAFLTALASRKRGKKGEDDFDREFNKLRISKPDIHREEEEDWAVLGDFDDDVRNIRGNFMVVVDIDIHRPSKSRGTANLSITYDGKPNFKKFKKVYPFMCPNMLCFSDSRHSDTNTVIQGSCRAGDEDRRRLWSGHR</sequence>
<dbReference type="InParanoid" id="A0A0C3DA65"/>
<reference evidence="3" key="2">
    <citation type="submission" date="2015-01" db="EMBL/GenBank/DDBJ databases">
        <title>Evolutionary Origins and Diversification of the Mycorrhizal Mutualists.</title>
        <authorList>
            <consortium name="DOE Joint Genome Institute"/>
            <consortium name="Mycorrhizal Genomics Consortium"/>
            <person name="Kohler A."/>
            <person name="Kuo A."/>
            <person name="Nagy L.G."/>
            <person name="Floudas D."/>
            <person name="Copeland A."/>
            <person name="Barry K.W."/>
            <person name="Cichocki N."/>
            <person name="Veneault-Fourrey C."/>
            <person name="LaButti K."/>
            <person name="Lindquist E.A."/>
            <person name="Lipzen A."/>
            <person name="Lundell T."/>
            <person name="Morin E."/>
            <person name="Murat C."/>
            <person name="Riley R."/>
            <person name="Ohm R."/>
            <person name="Sun H."/>
            <person name="Tunlid A."/>
            <person name="Henrissat B."/>
            <person name="Grigoriev I.V."/>
            <person name="Hibbett D.S."/>
            <person name="Martin F."/>
        </authorList>
    </citation>
    <scope>NUCLEOTIDE SEQUENCE [LARGE SCALE GENOMIC DNA]</scope>
    <source>
        <strain evidence="3">Foug A</strain>
    </source>
</reference>
<name>A0A0C3DA65_9AGAM</name>
<feature type="compositionally biased region" description="Basic residues" evidence="1">
    <location>
        <begin position="345"/>
        <end position="354"/>
    </location>
</feature>
<feature type="compositionally biased region" description="Basic and acidic residues" evidence="1">
    <location>
        <begin position="519"/>
        <end position="530"/>
    </location>
</feature>
<dbReference type="GO" id="GO:0030870">
    <property type="term" value="C:Mre11 complex"/>
    <property type="evidence" value="ECO:0007669"/>
    <property type="project" value="InterPro"/>
</dbReference>
<evidence type="ECO:0000313" key="3">
    <source>
        <dbReference type="Proteomes" id="UP000053989"/>
    </source>
</evidence>
<evidence type="ECO:0000256" key="1">
    <source>
        <dbReference type="SAM" id="MobiDB-lite"/>
    </source>
</evidence>
<feature type="compositionally biased region" description="Polar residues" evidence="1">
    <location>
        <begin position="504"/>
        <end position="518"/>
    </location>
</feature>
<dbReference type="PANTHER" id="PTHR12162:SF0">
    <property type="entry name" value="NIBRIN"/>
    <property type="match status" value="1"/>
</dbReference>
<feature type="compositionally biased region" description="Pro residues" evidence="1">
    <location>
        <begin position="335"/>
        <end position="344"/>
    </location>
</feature>